<evidence type="ECO:0000256" key="1">
    <source>
        <dbReference type="ARBA" id="ARBA00004141"/>
    </source>
</evidence>
<feature type="region of interest" description="Disordered" evidence="6">
    <location>
        <begin position="830"/>
        <end position="865"/>
    </location>
</feature>
<evidence type="ECO:0000313" key="8">
    <source>
        <dbReference type="EMBL" id="KAJ4487519.1"/>
    </source>
</evidence>
<comment type="caution">
    <text evidence="8">The sequence shown here is derived from an EMBL/GenBank/DDBJ whole genome shotgun (WGS) entry which is preliminary data.</text>
</comment>
<sequence length="1108" mass="122389">MSTSSFAAYASQFINRNATMNDTTTDTSDPIFFSFTSDGSNEDGRDNGYGGRSYGNGRNGGYGYGYGYSGFGGSLFGFQRRALGERGRGGGGEVEEQQQEGYDLDDPHFMMSAGSAGSVESAGSADSTKSRENRGFLADVGEHDDDDDDEGQVRREIDEERIEREQSPQLPSTSGGWLAHQGQAYSYHSGSNSSSEEEEELLPSGLIVSGLRTSRKLEPQAKAKVPSPPPPPTLVNNNLTESLLDLDTLDRSTWLDRFNLPDPSLLPTLNTRQSQNQKEKIYNDSVWITLWLASLCGCYIGLVFFTSPSPSSPAPPNTSTLLLILLLPSILVLLSALLSYTHILFLRIWLRPVILFRASRTIRASGVLGALGTLGKLVISLLFVGSMVWIGLWVWSIESSLILVGELQAFSLTIYLFYLFYLFYQIHSLYTLYSKPPPNLPTPNLLTTLTQTELILSLVSKILLSNPFLMVLSPLLLFIALVGSIPFAVGVLRLVGEEGQLSILAIFIVWLWSWGVIRGVLRVTTAAVVGAWYFGVPWVRIGDGDGDEEGGDEDERDEEEGELEPPSNLLHPLLPRPRPLSLPPSSFSTKTLHASFHRSSHTSLGSIIISSLILSLMKTLTKAFVFGVGFFLRGYGVGWVSWVGAVVLRFWSSIPLPVPLLRTIYTAWSTTSHLRSLSFNLIQKPILHILTSAAHSLERTSTKYNGYTLIYVGLTGNGFWVSLRRAGRVSMGTTTAVGRGTPPSSLPFSTLTTPLLFLPLPFAYISYLFVLHILSPSPPTASLSALLTAFFTLLTTSLVIIFCMGLVEDVRDALWVCYCLDCVERKERRGVAAGQTEDREDRQGGNTNTRGGEGERDTQHTRRKSRKQLVAYAFEYSMNVQRREHQRQQRQRRWRWRWQRQEGEEWEWDEEQEQEQEEGWEEELGKEDGTRGTRGTQGTQGTQVPPPPRTRLGMGPRIQKSHRTQPLPTQGGSSYPYHDGGSALSPVSPVSPPKFLNSPESPESADAVESPDSPDSLEIRGSQGFLESLGFLESPGSPESIDVLVPTSASTSIPTPIQPIQQIQQAQEDPDTDKDTDIDPFATDPEPELIDSEPIRDSNLRLDPRGRG</sequence>
<evidence type="ECO:0000256" key="4">
    <source>
        <dbReference type="ARBA" id="ARBA00022989"/>
    </source>
</evidence>
<name>A0A9W9DUW2_9AGAR</name>
<evidence type="ECO:0000256" key="7">
    <source>
        <dbReference type="SAM" id="Phobius"/>
    </source>
</evidence>
<keyword evidence="5 7" id="KW-0472">Membrane</keyword>
<feature type="transmembrane region" description="Helical" evidence="7">
    <location>
        <begin position="624"/>
        <end position="651"/>
    </location>
</feature>
<dbReference type="AlphaFoldDB" id="A0A9W9DUW2"/>
<feature type="transmembrane region" description="Helical" evidence="7">
    <location>
        <begin position="319"/>
        <end position="346"/>
    </location>
</feature>
<dbReference type="EMBL" id="JAOTPV010000002">
    <property type="protein sequence ID" value="KAJ4487519.1"/>
    <property type="molecule type" value="Genomic_DNA"/>
</dbReference>
<comment type="subcellular location">
    <subcellularLocation>
        <location evidence="1">Membrane</location>
        <topology evidence="1">Multi-pass membrane protein</topology>
    </subcellularLocation>
</comment>
<keyword evidence="9" id="KW-1185">Reference proteome</keyword>
<dbReference type="GO" id="GO:0022857">
    <property type="term" value="F:transmembrane transporter activity"/>
    <property type="evidence" value="ECO:0007669"/>
    <property type="project" value="InterPro"/>
</dbReference>
<feature type="compositionally biased region" description="Low complexity" evidence="6">
    <location>
        <begin position="933"/>
        <end position="943"/>
    </location>
</feature>
<feature type="compositionally biased region" description="Acidic residues" evidence="6">
    <location>
        <begin position="1068"/>
        <end position="1078"/>
    </location>
</feature>
<dbReference type="Pfam" id="PF04515">
    <property type="entry name" value="Choline_transpo"/>
    <property type="match status" value="1"/>
</dbReference>
<keyword evidence="4 7" id="KW-1133">Transmembrane helix</keyword>
<gene>
    <name evidence="8" type="ORF">J3R30DRAFT_3695023</name>
</gene>
<keyword evidence="3 7" id="KW-0812">Transmembrane</keyword>
<feature type="region of interest" description="Disordered" evidence="6">
    <location>
        <begin position="105"/>
        <end position="132"/>
    </location>
</feature>
<feature type="transmembrane region" description="Helical" evidence="7">
    <location>
        <begin position="367"/>
        <end position="395"/>
    </location>
</feature>
<dbReference type="GO" id="GO:0005886">
    <property type="term" value="C:plasma membrane"/>
    <property type="evidence" value="ECO:0007669"/>
    <property type="project" value="TreeGrafter"/>
</dbReference>
<dbReference type="PANTHER" id="PTHR12385:SF88">
    <property type="entry name" value="CHOLINE TRANSPORTER-LIKE PROTEIN CTL1"/>
    <property type="match status" value="1"/>
</dbReference>
<comment type="similarity">
    <text evidence="2">Belongs to the CTL (choline transporter-like) family.</text>
</comment>
<accession>A0A9W9DUW2</accession>
<evidence type="ECO:0000256" key="3">
    <source>
        <dbReference type="ARBA" id="ARBA00022692"/>
    </source>
</evidence>
<reference evidence="8" key="1">
    <citation type="submission" date="2022-08" db="EMBL/GenBank/DDBJ databases">
        <title>A Global Phylogenomic Analysis of the Shiitake Genus Lentinula.</title>
        <authorList>
            <consortium name="DOE Joint Genome Institute"/>
            <person name="Sierra-Patev S."/>
            <person name="Min B."/>
            <person name="Naranjo-Ortiz M."/>
            <person name="Looney B."/>
            <person name="Konkel Z."/>
            <person name="Slot J.C."/>
            <person name="Sakamoto Y."/>
            <person name="Steenwyk J.L."/>
            <person name="Rokas A."/>
            <person name="Carro J."/>
            <person name="Camarero S."/>
            <person name="Ferreira P."/>
            <person name="Molpeceres G."/>
            <person name="Ruiz-Duenas F.J."/>
            <person name="Serrano A."/>
            <person name="Henrissat B."/>
            <person name="Drula E."/>
            <person name="Hughes K.W."/>
            <person name="Mata J.L."/>
            <person name="Ishikawa N.K."/>
            <person name="Vargas-Isla R."/>
            <person name="Ushijima S."/>
            <person name="Smith C.A."/>
            <person name="Ahrendt S."/>
            <person name="Andreopoulos W."/>
            <person name="He G."/>
            <person name="Labutti K."/>
            <person name="Lipzen A."/>
            <person name="Ng V."/>
            <person name="Riley R."/>
            <person name="Sandor L."/>
            <person name="Barry K."/>
            <person name="Martinez A.T."/>
            <person name="Xiao Y."/>
            <person name="Gibbons J.G."/>
            <person name="Terashima K."/>
            <person name="Grigoriev I.V."/>
            <person name="Hibbett D.S."/>
        </authorList>
    </citation>
    <scope>NUCLEOTIDE SEQUENCE</scope>
    <source>
        <strain evidence="8">JLM2183</strain>
    </source>
</reference>
<feature type="transmembrane region" description="Helical" evidence="7">
    <location>
        <begin position="286"/>
        <end position="307"/>
    </location>
</feature>
<feature type="compositionally biased region" description="Low complexity" evidence="6">
    <location>
        <begin position="112"/>
        <end position="127"/>
    </location>
</feature>
<feature type="compositionally biased region" description="Basic and acidic residues" evidence="6">
    <location>
        <begin position="1093"/>
        <end position="1108"/>
    </location>
</feature>
<feature type="compositionally biased region" description="Polar residues" evidence="6">
    <location>
        <begin position="964"/>
        <end position="973"/>
    </location>
</feature>
<feature type="transmembrane region" description="Helical" evidence="7">
    <location>
        <begin position="401"/>
        <end position="424"/>
    </location>
</feature>
<dbReference type="Proteomes" id="UP001150266">
    <property type="component" value="Unassembled WGS sequence"/>
</dbReference>
<evidence type="ECO:0000256" key="6">
    <source>
        <dbReference type="SAM" id="MobiDB-lite"/>
    </source>
</evidence>
<feature type="region of interest" description="Disordered" evidence="6">
    <location>
        <begin position="905"/>
        <end position="1108"/>
    </location>
</feature>
<feature type="compositionally biased region" description="Low complexity" evidence="6">
    <location>
        <begin position="1046"/>
        <end position="1067"/>
    </location>
</feature>
<feature type="transmembrane region" description="Helical" evidence="7">
    <location>
        <begin position="504"/>
        <end position="534"/>
    </location>
</feature>
<evidence type="ECO:0000256" key="2">
    <source>
        <dbReference type="ARBA" id="ARBA00007168"/>
    </source>
</evidence>
<proteinExistence type="inferred from homology"/>
<organism evidence="8 9">
    <name type="scientific">Lentinula aciculospora</name>
    <dbReference type="NCBI Taxonomy" id="153920"/>
    <lineage>
        <taxon>Eukaryota</taxon>
        <taxon>Fungi</taxon>
        <taxon>Dikarya</taxon>
        <taxon>Basidiomycota</taxon>
        <taxon>Agaricomycotina</taxon>
        <taxon>Agaricomycetes</taxon>
        <taxon>Agaricomycetidae</taxon>
        <taxon>Agaricales</taxon>
        <taxon>Marasmiineae</taxon>
        <taxon>Omphalotaceae</taxon>
        <taxon>Lentinula</taxon>
    </lineage>
</organism>
<evidence type="ECO:0000256" key="5">
    <source>
        <dbReference type="ARBA" id="ARBA00023136"/>
    </source>
</evidence>
<feature type="compositionally biased region" description="Low complexity" evidence="6">
    <location>
        <begin position="564"/>
        <end position="573"/>
    </location>
</feature>
<feature type="compositionally biased region" description="Basic and acidic residues" evidence="6">
    <location>
        <begin position="830"/>
        <end position="843"/>
    </location>
</feature>
<evidence type="ECO:0008006" key="10">
    <source>
        <dbReference type="Google" id="ProtNLM"/>
    </source>
</evidence>
<feature type="transmembrane region" description="Helical" evidence="7">
    <location>
        <begin position="786"/>
        <end position="807"/>
    </location>
</feature>
<feature type="region of interest" description="Disordered" evidence="6">
    <location>
        <begin position="544"/>
        <end position="574"/>
    </location>
</feature>
<feature type="transmembrane region" description="Helical" evidence="7">
    <location>
        <begin position="755"/>
        <end position="774"/>
    </location>
</feature>
<dbReference type="InterPro" id="IPR007603">
    <property type="entry name" value="Choline_transptr-like"/>
</dbReference>
<feature type="compositionally biased region" description="Acidic residues" evidence="6">
    <location>
        <begin position="544"/>
        <end position="563"/>
    </location>
</feature>
<evidence type="ECO:0000313" key="9">
    <source>
        <dbReference type="Proteomes" id="UP001150266"/>
    </source>
</evidence>
<feature type="transmembrane region" description="Helical" evidence="7">
    <location>
        <begin position="470"/>
        <end position="492"/>
    </location>
</feature>
<feature type="compositionally biased region" description="Acidic residues" evidence="6">
    <location>
        <begin position="905"/>
        <end position="925"/>
    </location>
</feature>
<feature type="region of interest" description="Disordered" evidence="6">
    <location>
        <begin position="158"/>
        <end position="178"/>
    </location>
</feature>
<protein>
    <recommendedName>
        <fullName evidence="10">Transmembrane protein</fullName>
    </recommendedName>
</protein>
<dbReference type="OrthoDB" id="420519at2759"/>
<dbReference type="PANTHER" id="PTHR12385">
    <property type="entry name" value="CHOLINE TRANSPORTER-LIKE (SLC FAMILY 44)"/>
    <property type="match status" value="1"/>
</dbReference>